<dbReference type="Proteomes" id="UP000004263">
    <property type="component" value="Unassembled WGS sequence"/>
</dbReference>
<evidence type="ECO:0000313" key="5">
    <source>
        <dbReference type="Proteomes" id="UP000004263"/>
    </source>
</evidence>
<dbReference type="CDD" id="cd07813">
    <property type="entry name" value="COQ10p_like"/>
    <property type="match status" value="1"/>
</dbReference>
<keyword evidence="5" id="KW-1185">Reference proteome</keyword>
<dbReference type="EMBL" id="AAQH01000005">
    <property type="protein sequence ID" value="EAT12696.1"/>
    <property type="molecule type" value="Genomic_DNA"/>
</dbReference>
<name>Q1N395_9GAMM</name>
<dbReference type="Pfam" id="PF03364">
    <property type="entry name" value="Polyketide_cyc"/>
    <property type="match status" value="1"/>
</dbReference>
<organism evidence="4 5">
    <name type="scientific">Bermanella marisrubri</name>
    <dbReference type="NCBI Taxonomy" id="207949"/>
    <lineage>
        <taxon>Bacteria</taxon>
        <taxon>Pseudomonadati</taxon>
        <taxon>Pseudomonadota</taxon>
        <taxon>Gammaproteobacteria</taxon>
        <taxon>Oceanospirillales</taxon>
        <taxon>Oceanospirillaceae</taxon>
        <taxon>Bermanella</taxon>
    </lineage>
</organism>
<dbReference type="HOGENOM" id="CLU_079653_3_1_6"/>
<evidence type="ECO:0000256" key="2">
    <source>
        <dbReference type="ARBA" id="ARBA00022649"/>
    </source>
</evidence>
<dbReference type="STRING" id="207949.RED65_13467"/>
<dbReference type="AlphaFoldDB" id="Q1N395"/>
<protein>
    <submittedName>
        <fullName evidence="4">Oligoketide cyclase/lipid transport protein</fullName>
    </submittedName>
</protein>
<dbReference type="OrthoDB" id="9804759at2"/>
<gene>
    <name evidence="4" type="ORF">RED65_13467</name>
</gene>
<dbReference type="PANTHER" id="PTHR12901:SF10">
    <property type="entry name" value="COENZYME Q-BINDING PROTEIN COQ10, MITOCHONDRIAL"/>
    <property type="match status" value="1"/>
</dbReference>
<sequence>MAKIERSALVMHSAEDMYKLVKDVASYPQFLPWCDRAHVNEETADSLEAGMTIKKGGLEQTFTTRNALNPPHSMSLQLVDGPFDKLDGLFEFQALSDEACKVVLTLDFEVKGRILSMTLSPILKQAANTMVDAFVKRADVVYGKK</sequence>
<feature type="domain" description="Coenzyme Q-binding protein COQ10 START" evidence="3">
    <location>
        <begin position="12"/>
        <end position="134"/>
    </location>
</feature>
<dbReference type="InterPro" id="IPR044996">
    <property type="entry name" value="COQ10-like"/>
</dbReference>
<dbReference type="SUPFAM" id="SSF55961">
    <property type="entry name" value="Bet v1-like"/>
    <property type="match status" value="1"/>
</dbReference>
<evidence type="ECO:0000259" key="3">
    <source>
        <dbReference type="Pfam" id="PF03364"/>
    </source>
</evidence>
<comment type="caution">
    <text evidence="4">The sequence shown here is derived from an EMBL/GenBank/DDBJ whole genome shotgun (WGS) entry which is preliminary data.</text>
</comment>
<dbReference type="Gene3D" id="3.30.530.20">
    <property type="match status" value="1"/>
</dbReference>
<comment type="similarity">
    <text evidence="1">Belongs to the ribosome association toxin RatA family.</text>
</comment>
<dbReference type="RefSeq" id="WP_007018485.1">
    <property type="nucleotide sequence ID" value="NZ_CH724117.1"/>
</dbReference>
<reference evidence="4 5" key="1">
    <citation type="submission" date="2006-03" db="EMBL/GenBank/DDBJ databases">
        <authorList>
            <person name="Pinhassi J."/>
            <person name="Pedros-Alio C."/>
            <person name="Ferriera S."/>
            <person name="Johnson J."/>
            <person name="Kravitz S."/>
            <person name="Halpern A."/>
            <person name="Remington K."/>
            <person name="Beeson K."/>
            <person name="Tran B."/>
            <person name="Rogers Y.-H."/>
            <person name="Friedman R."/>
            <person name="Venter J.C."/>
        </authorList>
    </citation>
    <scope>NUCLEOTIDE SEQUENCE [LARGE SCALE GENOMIC DNA]</scope>
    <source>
        <strain evidence="4 5">RED65</strain>
    </source>
</reference>
<proteinExistence type="inferred from homology"/>
<evidence type="ECO:0000313" key="4">
    <source>
        <dbReference type="EMBL" id="EAT12696.1"/>
    </source>
</evidence>
<keyword evidence="2" id="KW-1277">Toxin-antitoxin system</keyword>
<dbReference type="InterPro" id="IPR023393">
    <property type="entry name" value="START-like_dom_sf"/>
</dbReference>
<dbReference type="PANTHER" id="PTHR12901">
    <property type="entry name" value="SPERM PROTEIN HOMOLOG"/>
    <property type="match status" value="1"/>
</dbReference>
<dbReference type="InterPro" id="IPR005031">
    <property type="entry name" value="COQ10_START"/>
</dbReference>
<dbReference type="GO" id="GO:0045333">
    <property type="term" value="P:cellular respiration"/>
    <property type="evidence" value="ECO:0007669"/>
    <property type="project" value="InterPro"/>
</dbReference>
<dbReference type="GO" id="GO:0048039">
    <property type="term" value="F:ubiquinone binding"/>
    <property type="evidence" value="ECO:0007669"/>
    <property type="project" value="InterPro"/>
</dbReference>
<evidence type="ECO:0000256" key="1">
    <source>
        <dbReference type="ARBA" id="ARBA00008918"/>
    </source>
</evidence>
<accession>Q1N395</accession>